<evidence type="ECO:0000256" key="14">
    <source>
        <dbReference type="RuleBase" id="RU361169"/>
    </source>
</evidence>
<dbReference type="EMBL" id="CM007390">
    <property type="protein sequence ID" value="ONK56903.1"/>
    <property type="molecule type" value="Genomic_DNA"/>
</dbReference>
<protein>
    <recommendedName>
        <fullName evidence="12">Exopolygalacturonase</fullName>
        <ecNumber evidence="8">3.2.1.67</ecNumber>
    </recommendedName>
    <alternativeName>
        <fullName evidence="9">Galacturan 1,4-alpha-galacturonidase</fullName>
    </alternativeName>
    <alternativeName>
        <fullName evidence="13">Pectinase</fullName>
    </alternativeName>
</protein>
<evidence type="ECO:0000256" key="4">
    <source>
        <dbReference type="ARBA" id="ARBA00022525"/>
    </source>
</evidence>
<proteinExistence type="inferred from homology"/>
<evidence type="ECO:0000256" key="10">
    <source>
        <dbReference type="ARBA" id="ARBA00048766"/>
    </source>
</evidence>
<dbReference type="InterPro" id="IPR000743">
    <property type="entry name" value="Glyco_hydro_28"/>
</dbReference>
<keyword evidence="6 14" id="KW-0326">Glycosidase</keyword>
<accession>A0A5P1E4K0</accession>
<dbReference type="Pfam" id="PF00295">
    <property type="entry name" value="Glyco_hydro_28"/>
    <property type="match status" value="1"/>
</dbReference>
<dbReference type="OMA" id="LLDGCHN"/>
<evidence type="ECO:0000256" key="2">
    <source>
        <dbReference type="ARBA" id="ARBA00008834"/>
    </source>
</evidence>
<dbReference type="GO" id="GO:0005975">
    <property type="term" value="P:carbohydrate metabolic process"/>
    <property type="evidence" value="ECO:0007669"/>
    <property type="project" value="InterPro"/>
</dbReference>
<keyword evidence="3" id="KW-0134">Cell wall</keyword>
<keyword evidence="4" id="KW-0964">Secreted</keyword>
<evidence type="ECO:0000256" key="12">
    <source>
        <dbReference type="ARBA" id="ARBA00068298"/>
    </source>
</evidence>
<dbReference type="Gramene" id="ONK56903">
    <property type="protein sequence ID" value="ONK56903"/>
    <property type="gene ID" value="A4U43_C10F14470"/>
</dbReference>
<dbReference type="PANTHER" id="PTHR31375">
    <property type="match status" value="1"/>
</dbReference>
<evidence type="ECO:0000256" key="7">
    <source>
        <dbReference type="ARBA" id="ARBA00023316"/>
    </source>
</evidence>
<evidence type="ECO:0000256" key="6">
    <source>
        <dbReference type="ARBA" id="ARBA00023295"/>
    </source>
</evidence>
<evidence type="ECO:0000256" key="1">
    <source>
        <dbReference type="ARBA" id="ARBA00004191"/>
    </source>
</evidence>
<dbReference type="GO" id="GO:0071555">
    <property type="term" value="P:cell wall organization"/>
    <property type="evidence" value="ECO:0007669"/>
    <property type="project" value="UniProtKB-KW"/>
</dbReference>
<reference evidence="17" key="1">
    <citation type="journal article" date="2017" name="Nat. Commun.">
        <title>The asparagus genome sheds light on the origin and evolution of a young Y chromosome.</title>
        <authorList>
            <person name="Harkess A."/>
            <person name="Zhou J."/>
            <person name="Xu C."/>
            <person name="Bowers J.E."/>
            <person name="Van der Hulst R."/>
            <person name="Ayyampalayam S."/>
            <person name="Mercati F."/>
            <person name="Riccardi P."/>
            <person name="McKain M.R."/>
            <person name="Kakrana A."/>
            <person name="Tang H."/>
            <person name="Ray J."/>
            <person name="Groenendijk J."/>
            <person name="Arikit S."/>
            <person name="Mathioni S.M."/>
            <person name="Nakano M."/>
            <person name="Shan H."/>
            <person name="Telgmann-Rauber A."/>
            <person name="Kanno A."/>
            <person name="Yue Z."/>
            <person name="Chen H."/>
            <person name="Li W."/>
            <person name="Chen Y."/>
            <person name="Xu X."/>
            <person name="Zhang Y."/>
            <person name="Luo S."/>
            <person name="Chen H."/>
            <person name="Gao J."/>
            <person name="Mao Z."/>
            <person name="Pires J.C."/>
            <person name="Luo M."/>
            <person name="Kudrna D."/>
            <person name="Wing R.A."/>
            <person name="Meyers B.C."/>
            <person name="Yi K."/>
            <person name="Kong H."/>
            <person name="Lavrijsen P."/>
            <person name="Sunseri F."/>
            <person name="Falavigna A."/>
            <person name="Ye Y."/>
            <person name="Leebens-Mack J.H."/>
            <person name="Chen G."/>
        </authorList>
    </citation>
    <scope>NUCLEOTIDE SEQUENCE [LARGE SCALE GENOMIC DNA]</scope>
    <source>
        <strain evidence="17">cv. DH0086</strain>
    </source>
</reference>
<evidence type="ECO:0000313" key="17">
    <source>
        <dbReference type="Proteomes" id="UP000243459"/>
    </source>
</evidence>
<dbReference type="GO" id="GO:0047911">
    <property type="term" value="F:galacturan 1,4-alpha-galacturonidase activity"/>
    <property type="evidence" value="ECO:0007669"/>
    <property type="project" value="UniProtKB-EC"/>
</dbReference>
<evidence type="ECO:0000256" key="11">
    <source>
        <dbReference type="ARBA" id="ARBA00057651"/>
    </source>
</evidence>
<dbReference type="Gene3D" id="2.160.20.10">
    <property type="entry name" value="Single-stranded right-handed beta-helix, Pectin lyase-like"/>
    <property type="match status" value="1"/>
</dbReference>
<evidence type="ECO:0000256" key="15">
    <source>
        <dbReference type="SAM" id="SignalP"/>
    </source>
</evidence>
<dbReference type="InterPro" id="IPR006626">
    <property type="entry name" value="PbH1"/>
</dbReference>
<evidence type="ECO:0000256" key="13">
    <source>
        <dbReference type="ARBA" id="ARBA00083621"/>
    </source>
</evidence>
<comment type="similarity">
    <text evidence="2 14">Belongs to the glycosyl hydrolase 28 family.</text>
</comment>
<evidence type="ECO:0000256" key="9">
    <source>
        <dbReference type="ARBA" id="ARBA00043142"/>
    </source>
</evidence>
<dbReference type="GO" id="GO:0004650">
    <property type="term" value="F:polygalacturonase activity"/>
    <property type="evidence" value="ECO:0007669"/>
    <property type="project" value="InterPro"/>
</dbReference>
<dbReference type="AlphaFoldDB" id="A0A5P1E4K0"/>
<name>A0A5P1E4K0_ASPOF</name>
<dbReference type="EC" id="3.2.1.67" evidence="8"/>
<keyword evidence="7" id="KW-0961">Cell wall biogenesis/degradation</keyword>
<keyword evidence="17" id="KW-1185">Reference proteome</keyword>
<evidence type="ECO:0000256" key="3">
    <source>
        <dbReference type="ARBA" id="ARBA00022512"/>
    </source>
</evidence>
<dbReference type="InterPro" id="IPR011050">
    <property type="entry name" value="Pectin_lyase_fold/virulence"/>
</dbReference>
<keyword evidence="15" id="KW-0732">Signal</keyword>
<evidence type="ECO:0000256" key="5">
    <source>
        <dbReference type="ARBA" id="ARBA00022801"/>
    </source>
</evidence>
<dbReference type="OrthoDB" id="187139at2759"/>
<comment type="subcellular location">
    <subcellularLocation>
        <location evidence="1">Secreted</location>
        <location evidence="1">Cell wall</location>
    </subcellularLocation>
</comment>
<dbReference type="FunFam" id="2.160.20.10:FF:000004">
    <property type="entry name" value="Pectin lyase-like superfamily protein"/>
    <property type="match status" value="1"/>
</dbReference>
<dbReference type="SMART" id="SM00710">
    <property type="entry name" value="PbH1"/>
    <property type="match status" value="4"/>
</dbReference>
<gene>
    <name evidence="16" type="ORF">A4U43_C10F14470</name>
</gene>
<evidence type="ECO:0000313" key="16">
    <source>
        <dbReference type="EMBL" id="ONK56903.1"/>
    </source>
</evidence>
<organism evidence="16 17">
    <name type="scientific">Asparagus officinalis</name>
    <name type="common">Garden asparagus</name>
    <dbReference type="NCBI Taxonomy" id="4686"/>
    <lineage>
        <taxon>Eukaryota</taxon>
        <taxon>Viridiplantae</taxon>
        <taxon>Streptophyta</taxon>
        <taxon>Embryophyta</taxon>
        <taxon>Tracheophyta</taxon>
        <taxon>Spermatophyta</taxon>
        <taxon>Magnoliopsida</taxon>
        <taxon>Liliopsida</taxon>
        <taxon>Asparagales</taxon>
        <taxon>Asparagaceae</taxon>
        <taxon>Asparagoideae</taxon>
        <taxon>Asparagus</taxon>
    </lineage>
</organism>
<dbReference type="InterPro" id="IPR012334">
    <property type="entry name" value="Pectin_lyas_fold"/>
</dbReference>
<comment type="catalytic activity">
    <reaction evidence="10">
        <text>[(1-&gt;4)-alpha-D-galacturonosyl](n) + H2O = alpha-D-galacturonate + [(1-&gt;4)-alpha-D-galacturonosyl](n-1)</text>
        <dbReference type="Rhea" id="RHEA:14117"/>
        <dbReference type="Rhea" id="RHEA-COMP:14570"/>
        <dbReference type="Rhea" id="RHEA-COMP:14572"/>
        <dbReference type="ChEBI" id="CHEBI:15377"/>
        <dbReference type="ChEBI" id="CHEBI:58658"/>
        <dbReference type="ChEBI" id="CHEBI:140523"/>
        <dbReference type="EC" id="3.2.1.67"/>
    </reaction>
</comment>
<sequence>MALFILLLLPLFLHFNPTVATFDITSFGAKSNGQSDSAQPLIQAWEAACSSSSPSTIYIPTGTFLVSQARLLGPCKSNKITVQIDGTLISRSDYSEFGRKGDWIVFDHVEGVSVYGGSIDGSGGSLWACKANGHNCPDGATSLTFSNSNDILISGLTSVNSELYHIVIDGCQGVTLQGVKISAPGNSPNTDGIHVQMSTDVTVRGASIKTGDDCISVGPGTANLWIEQVSCGPGHGISIGSLGKEYQEKGVRNVTVRTTMFVGTENGLRIKTWGRPSDSFVKGVAFEHSIMQNVQHPIIIDQNYCPDERGCPDQNSGVKISQVSYNDIQGSSATEIAMSFTCSSSNPCSGIELQDVKLTYEGKIAASSCKNAIGTASGLVQPPSCL</sequence>
<dbReference type="SUPFAM" id="SSF51126">
    <property type="entry name" value="Pectin lyase-like"/>
    <property type="match status" value="1"/>
</dbReference>
<keyword evidence="5 14" id="KW-0378">Hydrolase</keyword>
<evidence type="ECO:0000256" key="8">
    <source>
        <dbReference type="ARBA" id="ARBA00038933"/>
    </source>
</evidence>
<comment type="function">
    <text evidence="11">May function in depolymerizing pectin during pollen development, germination, and tube growth. Acts as an exo-polygalacturonase.</text>
</comment>
<dbReference type="Proteomes" id="UP000243459">
    <property type="component" value="Chromosome 10"/>
</dbReference>
<feature type="signal peptide" evidence="15">
    <location>
        <begin position="1"/>
        <end position="21"/>
    </location>
</feature>
<feature type="chain" id="PRO_5024309333" description="Exopolygalacturonase" evidence="15">
    <location>
        <begin position="22"/>
        <end position="386"/>
    </location>
</feature>